<dbReference type="Proteomes" id="UP000435357">
    <property type="component" value="Unassembled WGS sequence"/>
</dbReference>
<dbReference type="SUPFAM" id="SSF53756">
    <property type="entry name" value="UDP-Glycosyltransferase/glycogen phosphorylase"/>
    <property type="match status" value="1"/>
</dbReference>
<sequence>MKTHPKILVIQTAFIGDAILASSVLETIHKCLPKAQIHLLVRKGNDSLYNDHPFLSKLHVWDKTIKKYKNLKRILSTVRAEKYDTVINLQRFGATGLLTAFSGAKEKIGFSKNPFSVFFTKKYDHQIGDGTHEIERNHQLIKPFTQEKPEKPKLYPNQGELKKIGPLQREKYITLSPTSVWFTKQWSADKWSALIDAIPSSYKVYLLGSPADHNACEKIIETTLHRNVQVLAGKLSLLESAALMANAEMNYCNDSAPMHLASAMNAPTTAVFCSTVPAFGFGPLSDNSHIVETEEKLTCRPCGLHGHKACPEGHFKCSKTISIRQALKPIEKG</sequence>
<dbReference type="GO" id="GO:0005829">
    <property type="term" value="C:cytosol"/>
    <property type="evidence" value="ECO:0007669"/>
    <property type="project" value="TreeGrafter"/>
</dbReference>
<dbReference type="PANTHER" id="PTHR30160">
    <property type="entry name" value="TETRAACYLDISACCHARIDE 4'-KINASE-RELATED"/>
    <property type="match status" value="1"/>
</dbReference>
<keyword evidence="1" id="KW-0328">Glycosyltransferase</keyword>
<evidence type="ECO:0000313" key="3">
    <source>
        <dbReference type="EMBL" id="KAB1064460.1"/>
    </source>
</evidence>
<dbReference type="CDD" id="cd03789">
    <property type="entry name" value="GT9_LPS_heptosyltransferase"/>
    <property type="match status" value="1"/>
</dbReference>
<dbReference type="GO" id="GO:0008713">
    <property type="term" value="F:ADP-heptose-lipopolysaccharide heptosyltransferase activity"/>
    <property type="evidence" value="ECO:0007669"/>
    <property type="project" value="TreeGrafter"/>
</dbReference>
<dbReference type="EMBL" id="WACR01000005">
    <property type="protein sequence ID" value="KAB1064460.1"/>
    <property type="molecule type" value="Genomic_DNA"/>
</dbReference>
<gene>
    <name evidence="3" type="ORF">F3059_07110</name>
</gene>
<name>A0A6N6M7G5_9FLAO</name>
<dbReference type="Gene3D" id="3.40.50.2000">
    <property type="entry name" value="Glycogen Phosphorylase B"/>
    <property type="match status" value="2"/>
</dbReference>
<dbReference type="InterPro" id="IPR002201">
    <property type="entry name" value="Glyco_trans_9"/>
</dbReference>
<accession>A0A6N6M7G5</accession>
<keyword evidence="2 3" id="KW-0808">Transferase</keyword>
<reference evidence="3 4" key="1">
    <citation type="submission" date="2019-09" db="EMBL/GenBank/DDBJ databases">
        <title>Genomes of Cryomorphaceae.</title>
        <authorList>
            <person name="Bowman J.P."/>
        </authorList>
    </citation>
    <scope>NUCLEOTIDE SEQUENCE [LARGE SCALE GENOMIC DNA]</scope>
    <source>
        <strain evidence="3 4">KCTC 52047</strain>
    </source>
</reference>
<comment type="caution">
    <text evidence="3">The sequence shown here is derived from an EMBL/GenBank/DDBJ whole genome shotgun (WGS) entry which is preliminary data.</text>
</comment>
<organism evidence="3 4">
    <name type="scientific">Salibacter halophilus</name>
    <dbReference type="NCBI Taxonomy" id="1803916"/>
    <lineage>
        <taxon>Bacteria</taxon>
        <taxon>Pseudomonadati</taxon>
        <taxon>Bacteroidota</taxon>
        <taxon>Flavobacteriia</taxon>
        <taxon>Flavobacteriales</taxon>
        <taxon>Salibacteraceae</taxon>
        <taxon>Salibacter</taxon>
    </lineage>
</organism>
<evidence type="ECO:0000313" key="4">
    <source>
        <dbReference type="Proteomes" id="UP000435357"/>
    </source>
</evidence>
<dbReference type="RefSeq" id="WP_151167653.1">
    <property type="nucleotide sequence ID" value="NZ_WACR01000005.1"/>
</dbReference>
<dbReference type="PANTHER" id="PTHR30160:SF1">
    <property type="entry name" value="LIPOPOLYSACCHARIDE 1,2-N-ACETYLGLUCOSAMINETRANSFERASE-RELATED"/>
    <property type="match status" value="1"/>
</dbReference>
<dbReference type="AlphaFoldDB" id="A0A6N6M7G5"/>
<dbReference type="Pfam" id="PF01075">
    <property type="entry name" value="Glyco_transf_9"/>
    <property type="match status" value="1"/>
</dbReference>
<keyword evidence="4" id="KW-1185">Reference proteome</keyword>
<proteinExistence type="predicted"/>
<dbReference type="OrthoDB" id="9772349at2"/>
<protein>
    <submittedName>
        <fullName evidence="3">Glycosyltransferase family 9 protein</fullName>
    </submittedName>
</protein>
<evidence type="ECO:0000256" key="1">
    <source>
        <dbReference type="ARBA" id="ARBA00022676"/>
    </source>
</evidence>
<dbReference type="InterPro" id="IPR051199">
    <property type="entry name" value="LPS_LOS_Heptosyltrfase"/>
</dbReference>
<dbReference type="GO" id="GO:0009244">
    <property type="term" value="P:lipopolysaccharide core region biosynthetic process"/>
    <property type="evidence" value="ECO:0007669"/>
    <property type="project" value="TreeGrafter"/>
</dbReference>
<evidence type="ECO:0000256" key="2">
    <source>
        <dbReference type="ARBA" id="ARBA00022679"/>
    </source>
</evidence>